<evidence type="ECO:0000313" key="2">
    <source>
        <dbReference type="EMBL" id="MEJ2864780.1"/>
    </source>
</evidence>
<reference evidence="2 3" key="1">
    <citation type="submission" date="2024-03" db="EMBL/GenBank/DDBJ databases">
        <title>Actinomycetospora sp. OC33-EN07, a novel actinomycete isolated from wild orchid (Aerides multiflora).</title>
        <authorList>
            <person name="Suriyachadkun C."/>
        </authorList>
    </citation>
    <scope>NUCLEOTIDE SEQUENCE [LARGE SCALE GENOMIC DNA]</scope>
    <source>
        <strain evidence="2 3">OC33-EN07</strain>
    </source>
</reference>
<keyword evidence="3" id="KW-1185">Reference proteome</keyword>
<feature type="compositionally biased region" description="Low complexity" evidence="1">
    <location>
        <begin position="285"/>
        <end position="297"/>
    </location>
</feature>
<evidence type="ECO:0008006" key="4">
    <source>
        <dbReference type="Google" id="ProtNLM"/>
    </source>
</evidence>
<organism evidence="2 3">
    <name type="scientific">Actinomycetospora flava</name>
    <dbReference type="NCBI Taxonomy" id="3129232"/>
    <lineage>
        <taxon>Bacteria</taxon>
        <taxon>Bacillati</taxon>
        <taxon>Actinomycetota</taxon>
        <taxon>Actinomycetes</taxon>
        <taxon>Pseudonocardiales</taxon>
        <taxon>Pseudonocardiaceae</taxon>
        <taxon>Actinomycetospora</taxon>
    </lineage>
</organism>
<dbReference type="Gene3D" id="3.40.710.10">
    <property type="entry name" value="DD-peptidase/beta-lactamase superfamily"/>
    <property type="match status" value="1"/>
</dbReference>
<name>A0ABU8MDM4_9PSEU</name>
<dbReference type="EMBL" id="JBBEGM010000013">
    <property type="protein sequence ID" value="MEJ2864780.1"/>
    <property type="molecule type" value="Genomic_DNA"/>
</dbReference>
<dbReference type="RefSeq" id="WP_337706146.1">
    <property type="nucleotide sequence ID" value="NZ_JBBEGM010000013.1"/>
</dbReference>
<gene>
    <name evidence="2" type="ORF">WCD58_26725</name>
</gene>
<accession>A0ABU8MDM4</accession>
<dbReference type="Proteomes" id="UP001369736">
    <property type="component" value="Unassembled WGS sequence"/>
</dbReference>
<sequence>MIPERSRAVGPFVAVVMFLAALVLFVFVLVPRVVSADPPPVSPSPSPPPDDCAARASSVLPARLMVDAAQRVSTGRIDAVTGIAVLDRCDGEIALGDRGVAVMRSASLAKLVTAVDVLTRRDHDEIELTAADVELLRRALGPSDDDAMNDLWTRFDGPGGVVRVARLVGLRETVPPADESRWGDTGTSARDVAALYGYILDRLEPADRDLVLGDLAAAPRIAADGFDQGFGLLEPARRGSAQAKQGWACRRGGALDLHSAGLLEAGGRYVLAVLSTQPPDERSARASLDAAAAAARDVGTGPAPADTRTRNRDELVGSWAGPGPAT</sequence>
<evidence type="ECO:0000256" key="1">
    <source>
        <dbReference type="SAM" id="MobiDB-lite"/>
    </source>
</evidence>
<dbReference type="SUPFAM" id="SSF56601">
    <property type="entry name" value="beta-lactamase/transpeptidase-like"/>
    <property type="match status" value="1"/>
</dbReference>
<proteinExistence type="predicted"/>
<protein>
    <recommendedName>
        <fullName evidence="4">Beta-lactamase class A</fullName>
    </recommendedName>
</protein>
<comment type="caution">
    <text evidence="2">The sequence shown here is derived from an EMBL/GenBank/DDBJ whole genome shotgun (WGS) entry which is preliminary data.</text>
</comment>
<dbReference type="InterPro" id="IPR012338">
    <property type="entry name" value="Beta-lactam/transpept-like"/>
</dbReference>
<evidence type="ECO:0000313" key="3">
    <source>
        <dbReference type="Proteomes" id="UP001369736"/>
    </source>
</evidence>
<feature type="region of interest" description="Disordered" evidence="1">
    <location>
        <begin position="282"/>
        <end position="326"/>
    </location>
</feature>